<sequence length="54" mass="5503">MSDAGEGPLCSNEIDCTHAARLADEVVAHYLDVGVRLKAATRPAVPSPGALSAV</sequence>
<evidence type="ECO:0000313" key="2">
    <source>
        <dbReference type="Proteomes" id="UP000294576"/>
    </source>
</evidence>
<name>A0A4R3Q2I8_RHISU</name>
<protein>
    <submittedName>
        <fullName evidence="1">Uncharacterized protein</fullName>
    </submittedName>
</protein>
<dbReference type="EMBL" id="SMBH01000012">
    <property type="protein sequence ID" value="TCU13352.1"/>
    <property type="molecule type" value="Genomic_DNA"/>
</dbReference>
<dbReference type="Proteomes" id="UP000294576">
    <property type="component" value="Unassembled WGS sequence"/>
</dbReference>
<accession>A0A4R3Q2I8</accession>
<evidence type="ECO:0000313" key="1">
    <source>
        <dbReference type="EMBL" id="TCU13352.1"/>
    </source>
</evidence>
<proteinExistence type="predicted"/>
<reference evidence="1 2" key="1">
    <citation type="submission" date="2019-03" db="EMBL/GenBank/DDBJ databases">
        <title>Genomic Encyclopedia of Type Strains, Phase IV (KMG-V): Genome sequencing to study the core and pangenomes of soil and plant-associated prokaryotes.</title>
        <authorList>
            <person name="Whitman W."/>
        </authorList>
    </citation>
    <scope>NUCLEOTIDE SEQUENCE [LARGE SCALE GENOMIC DNA]</scope>
    <source>
        <strain evidence="1 2">Hc14</strain>
    </source>
</reference>
<organism evidence="1 2">
    <name type="scientific">Rhizobium sullae</name>
    <name type="common">Rhizobium hedysari</name>
    <dbReference type="NCBI Taxonomy" id="50338"/>
    <lineage>
        <taxon>Bacteria</taxon>
        <taxon>Pseudomonadati</taxon>
        <taxon>Pseudomonadota</taxon>
        <taxon>Alphaproteobacteria</taxon>
        <taxon>Hyphomicrobiales</taxon>
        <taxon>Rhizobiaceae</taxon>
        <taxon>Rhizobium/Agrobacterium group</taxon>
        <taxon>Rhizobium</taxon>
    </lineage>
</organism>
<comment type="caution">
    <text evidence="1">The sequence shown here is derived from an EMBL/GenBank/DDBJ whole genome shotgun (WGS) entry which is preliminary data.</text>
</comment>
<gene>
    <name evidence="1" type="ORF">EV132_11250</name>
</gene>
<dbReference type="AlphaFoldDB" id="A0A4R3Q2I8"/>